<dbReference type="RefSeq" id="WP_097588060.1">
    <property type="nucleotide sequence ID" value="NZ_NWTC01000051.1"/>
</dbReference>
<gene>
    <name evidence="1" type="ORF">CO661_32300</name>
</gene>
<sequence length="87" mass="9888">MITWRQIAAATKSNLLQWSRNRLNQPIGGSDAQNIDFRFRRPGTAVLPMWWNHSSAYGAESPAFDQFARLDNLISSLPPALENQMSR</sequence>
<dbReference type="EMBL" id="NWTC01000051">
    <property type="protein sequence ID" value="PDT43924.1"/>
    <property type="molecule type" value="Genomic_DNA"/>
</dbReference>
<protein>
    <submittedName>
        <fullName evidence="1">Uncharacterized protein</fullName>
    </submittedName>
</protein>
<dbReference type="AlphaFoldDB" id="A0A2A6LMW4"/>
<organism evidence="1 2">
    <name type="scientific">Rhizobium fredii</name>
    <name type="common">Sinorhizobium fredii</name>
    <dbReference type="NCBI Taxonomy" id="380"/>
    <lineage>
        <taxon>Bacteria</taxon>
        <taxon>Pseudomonadati</taxon>
        <taxon>Pseudomonadota</taxon>
        <taxon>Alphaproteobacteria</taxon>
        <taxon>Hyphomicrobiales</taxon>
        <taxon>Rhizobiaceae</taxon>
        <taxon>Sinorhizobium/Ensifer group</taxon>
        <taxon>Sinorhizobium</taxon>
    </lineage>
</organism>
<accession>A0A2A6LMW4</accession>
<reference evidence="1 2" key="1">
    <citation type="submission" date="2017-09" db="EMBL/GenBank/DDBJ databases">
        <title>Comparative genomics of rhizobia isolated from Phaseolus vulgaris in China.</title>
        <authorList>
            <person name="Tong W."/>
        </authorList>
    </citation>
    <scope>NUCLEOTIDE SEQUENCE [LARGE SCALE GENOMIC DNA]</scope>
    <source>
        <strain evidence="1 2">PCH1</strain>
    </source>
</reference>
<comment type="caution">
    <text evidence="1">The sequence shown here is derived from an EMBL/GenBank/DDBJ whole genome shotgun (WGS) entry which is preliminary data.</text>
</comment>
<name>A0A2A6LMW4_RHIFR</name>
<evidence type="ECO:0000313" key="1">
    <source>
        <dbReference type="EMBL" id="PDT43924.1"/>
    </source>
</evidence>
<evidence type="ECO:0000313" key="2">
    <source>
        <dbReference type="Proteomes" id="UP000220353"/>
    </source>
</evidence>
<dbReference type="Proteomes" id="UP000220353">
    <property type="component" value="Unassembled WGS sequence"/>
</dbReference>
<proteinExistence type="predicted"/>